<organism evidence="3">
    <name type="scientific">Magnetospirillum gryphiswaldense</name>
    <dbReference type="NCBI Taxonomy" id="55518"/>
    <lineage>
        <taxon>Bacteria</taxon>
        <taxon>Pseudomonadati</taxon>
        <taxon>Pseudomonadota</taxon>
        <taxon>Alphaproteobacteria</taxon>
        <taxon>Rhodospirillales</taxon>
        <taxon>Rhodospirillaceae</taxon>
        <taxon>Magnetospirillum</taxon>
    </lineage>
</organism>
<dbReference type="Pfam" id="PF08241">
    <property type="entry name" value="Methyltransf_11"/>
    <property type="match status" value="1"/>
</dbReference>
<dbReference type="PANTHER" id="PTHR43861:SF3">
    <property type="entry name" value="PUTATIVE (AFU_ORTHOLOGUE AFUA_2G14390)-RELATED"/>
    <property type="match status" value="1"/>
</dbReference>
<dbReference type="InterPro" id="IPR013216">
    <property type="entry name" value="Methyltransf_11"/>
</dbReference>
<dbReference type="AlphaFoldDB" id="A4U2F0"/>
<evidence type="ECO:0000256" key="1">
    <source>
        <dbReference type="ARBA" id="ARBA00022679"/>
    </source>
</evidence>
<proteinExistence type="predicted"/>
<accession>A4U2F0</accession>
<sequence length="327" mass="35526">MVLRDWSSTTIRSASMPAAMARSRMTSASGVGWLTAPPLISRCATRPLCTRVAAWATRRAKAGEGVPSAITLAPRTMAQWNSTFIRFFIYPSCGLKKENVMQRRRNSDVIVETLELEGKRVIDVGCGDGHLSRLLAKNGAQVLGVECSPRQLAKARAAEPMAGVEIVDGVGQNLPADDESADIVVFFNSLHHVPADFMQAALAEARRVLKPGGLVYVSEPIAEGLFFQTCKPVDDETQVRALAQEAVQGAPGLDVVDEITYLHTISMRDYDAFRDRIISANSEREAKFAAIDGDMRALFAANGRANAEGGMDFDQPMRVNVLRKSDA</sequence>
<name>A4U2F0_9PROT</name>
<dbReference type="Gene3D" id="3.40.50.150">
    <property type="entry name" value="Vaccinia Virus protein VP39"/>
    <property type="match status" value="1"/>
</dbReference>
<feature type="domain" description="Methyltransferase type 11" evidence="2">
    <location>
        <begin position="122"/>
        <end position="216"/>
    </location>
</feature>
<dbReference type="CDD" id="cd02440">
    <property type="entry name" value="AdoMet_MTases"/>
    <property type="match status" value="1"/>
</dbReference>
<evidence type="ECO:0000313" key="3">
    <source>
        <dbReference type="EMBL" id="CAM77057.1"/>
    </source>
</evidence>
<reference evidence="3" key="1">
    <citation type="journal article" date="2007" name="J. Bacteriol.">
        <title>Comparative genome analysis of four magnetotactic bacteria reveals a complex set of group-specific genes implicated in magnetosome biomineralization and function.</title>
        <authorList>
            <person name="Richter M."/>
            <person name="Kube M."/>
            <person name="Bazylinski D.A."/>
            <person name="Lombardot T."/>
            <person name="Gloeckner F.O."/>
            <person name="Reinhardt R."/>
            <person name="Schueler D."/>
        </authorList>
    </citation>
    <scope>NUCLEOTIDE SEQUENCE</scope>
    <source>
        <strain evidence="3">MSR-1</strain>
    </source>
</reference>
<dbReference type="GO" id="GO:0032259">
    <property type="term" value="P:methylation"/>
    <property type="evidence" value="ECO:0007669"/>
    <property type="project" value="UniProtKB-KW"/>
</dbReference>
<dbReference type="SUPFAM" id="SSF53335">
    <property type="entry name" value="S-adenosyl-L-methionine-dependent methyltransferases"/>
    <property type="match status" value="1"/>
</dbReference>
<dbReference type="EMBL" id="CU459003">
    <property type="protein sequence ID" value="CAM77057.1"/>
    <property type="molecule type" value="Genomic_DNA"/>
</dbReference>
<dbReference type="GO" id="GO:0008757">
    <property type="term" value="F:S-adenosylmethionine-dependent methyltransferase activity"/>
    <property type="evidence" value="ECO:0007669"/>
    <property type="project" value="InterPro"/>
</dbReference>
<keyword evidence="1 3" id="KW-0808">Transferase</keyword>
<dbReference type="InterPro" id="IPR029063">
    <property type="entry name" value="SAM-dependent_MTases_sf"/>
</dbReference>
<keyword evidence="3" id="KW-0489">Methyltransferase</keyword>
<gene>
    <name evidence="3" type="ORF">MGR_3561</name>
</gene>
<evidence type="ECO:0000259" key="2">
    <source>
        <dbReference type="Pfam" id="PF08241"/>
    </source>
</evidence>
<protein>
    <submittedName>
        <fullName evidence="3">SAM-dependent methyltransferases</fullName>
    </submittedName>
</protein>
<dbReference type="PANTHER" id="PTHR43861">
    <property type="entry name" value="TRANS-ACONITATE 2-METHYLTRANSFERASE-RELATED"/>
    <property type="match status" value="1"/>
</dbReference>